<dbReference type="Pfam" id="PF10758">
    <property type="entry name" value="DUF2586"/>
    <property type="match status" value="1"/>
</dbReference>
<dbReference type="AlphaFoldDB" id="A0A1K1LPL1"/>
<organism evidence="1 3">
    <name type="scientific">Chitinophaga sancti</name>
    <dbReference type="NCBI Taxonomy" id="1004"/>
    <lineage>
        <taxon>Bacteria</taxon>
        <taxon>Pseudomonadati</taxon>
        <taxon>Bacteroidota</taxon>
        <taxon>Chitinophagia</taxon>
        <taxon>Chitinophagales</taxon>
        <taxon>Chitinophagaceae</taxon>
        <taxon>Chitinophaga</taxon>
    </lineage>
</organism>
<evidence type="ECO:0000313" key="4">
    <source>
        <dbReference type="Proteomes" id="UP001326715"/>
    </source>
</evidence>
<evidence type="ECO:0000313" key="2">
    <source>
        <dbReference type="EMBL" id="WQG89423.1"/>
    </source>
</evidence>
<dbReference type="InterPro" id="IPR019694">
    <property type="entry name" value="Phage_HP1_Orf23"/>
</dbReference>
<gene>
    <name evidence="1" type="ORF">SAMN05661012_00108</name>
    <name evidence="2" type="ORF">SR876_31310</name>
</gene>
<dbReference type="RefSeq" id="WP_083571291.1">
    <property type="nucleotide sequence ID" value="NZ_CP139972.1"/>
</dbReference>
<dbReference type="OrthoDB" id="1318179at2"/>
<proteinExistence type="predicted"/>
<dbReference type="Proteomes" id="UP000183788">
    <property type="component" value="Unassembled WGS sequence"/>
</dbReference>
<name>A0A1K1LPL1_9BACT</name>
<keyword evidence="4" id="KW-1185">Reference proteome</keyword>
<dbReference type="Proteomes" id="UP001326715">
    <property type="component" value="Chromosome"/>
</dbReference>
<protein>
    <submittedName>
        <fullName evidence="2">DUF2586 family protein</fullName>
    </submittedName>
</protein>
<dbReference type="EMBL" id="FPIZ01000001">
    <property type="protein sequence ID" value="SFW12807.1"/>
    <property type="molecule type" value="Genomic_DNA"/>
</dbReference>
<evidence type="ECO:0000313" key="3">
    <source>
        <dbReference type="Proteomes" id="UP000183788"/>
    </source>
</evidence>
<reference evidence="1 3" key="1">
    <citation type="submission" date="2016-11" db="EMBL/GenBank/DDBJ databases">
        <authorList>
            <person name="Jaros S."/>
            <person name="Januszkiewicz K."/>
            <person name="Wedrychowicz H."/>
        </authorList>
    </citation>
    <scope>NUCLEOTIDE SEQUENCE [LARGE SCALE GENOMIC DNA]</scope>
    <source>
        <strain evidence="1 3">DSM 784</strain>
    </source>
</reference>
<evidence type="ECO:0000313" key="1">
    <source>
        <dbReference type="EMBL" id="SFW12807.1"/>
    </source>
</evidence>
<dbReference type="STRING" id="1004.SAMN05661012_00108"/>
<reference evidence="2 4" key="2">
    <citation type="submission" date="2023-11" db="EMBL/GenBank/DDBJ databases">
        <title>MicrobeMod: A computational toolkit for identifying prokaryotic methylation and restriction-modification with nanopore sequencing.</title>
        <authorList>
            <person name="Crits-Christoph A."/>
            <person name="Kang S.C."/>
            <person name="Lee H."/>
            <person name="Ostrov N."/>
        </authorList>
    </citation>
    <scope>NUCLEOTIDE SEQUENCE [LARGE SCALE GENOMIC DNA]</scope>
    <source>
        <strain evidence="2 4">ATCC 23090</strain>
    </source>
</reference>
<accession>A0A1K1LPL1</accession>
<dbReference type="EMBL" id="CP140154">
    <property type="protein sequence ID" value="WQG89423.1"/>
    <property type="molecule type" value="Genomic_DNA"/>
</dbReference>
<sequence>MGLPKVAITLGNGNLGRTVVTDDGVAGLMMTGYGNGLISLHQPKVIYSLGDAENLGIESSGENVHAYNHIKEFYSLAGEGAELYIMLTGDNHSPAQYMDAANPEGVVKLLDAAQGRIRLLGVSFLPGSTYLSSNAGGMDIGVTDAIPKAQQVASTYAAQFKPVRILLEGYNADIAHPDELVDLRTYSCNRVGIIIGSTGHGAAVGLVLGRAAAIPVQRNLGRVKDGALPVTAAFINGKKIEDITGVDALHDKGYIFFRTFVGRSGYYLNDDPMCAPATDDYSQLASGRVIDKAITICYQTYVEELNDEVAIDSEGKLSVPVIKYLQSKIETAVNTAMADEISSFSAYVDASQNVLSTGKIVVKASIIPVGYTKTIEVLLGFANPALNQ</sequence>